<keyword evidence="2" id="KW-1185">Reference proteome</keyword>
<name>E4WXS3_OIKDI</name>
<dbReference type="InParanoid" id="E4WXS3"/>
<evidence type="ECO:0000313" key="1">
    <source>
        <dbReference type="EMBL" id="CBY22167.1"/>
    </source>
</evidence>
<dbReference type="EMBL" id="FN653018">
    <property type="protein sequence ID" value="CBY22167.1"/>
    <property type="molecule type" value="Genomic_DNA"/>
</dbReference>
<proteinExistence type="predicted"/>
<dbReference type="Proteomes" id="UP000001307">
    <property type="component" value="Unassembled WGS sequence"/>
</dbReference>
<protein>
    <submittedName>
        <fullName evidence="1">Uncharacterized protein</fullName>
    </submittedName>
</protein>
<gene>
    <name evidence="1" type="ORF">GSOID_T00011715001</name>
</gene>
<sequence length="46" mass="5491">MQIRETDEREICQKLLIRLSWTQFSNRFSQQGMRSLSRTSLSQIMG</sequence>
<dbReference type="AlphaFoldDB" id="E4WXS3"/>
<accession>E4WXS3</accession>
<organism evidence="1">
    <name type="scientific">Oikopleura dioica</name>
    <name type="common">Tunicate</name>
    <dbReference type="NCBI Taxonomy" id="34765"/>
    <lineage>
        <taxon>Eukaryota</taxon>
        <taxon>Metazoa</taxon>
        <taxon>Chordata</taxon>
        <taxon>Tunicata</taxon>
        <taxon>Appendicularia</taxon>
        <taxon>Copelata</taxon>
        <taxon>Oikopleuridae</taxon>
        <taxon>Oikopleura</taxon>
    </lineage>
</organism>
<reference evidence="1" key="1">
    <citation type="journal article" date="2010" name="Science">
        <title>Plasticity of animal genome architecture unmasked by rapid evolution of a pelagic tunicate.</title>
        <authorList>
            <person name="Denoeud F."/>
            <person name="Henriet S."/>
            <person name="Mungpakdee S."/>
            <person name="Aury J.M."/>
            <person name="Da Silva C."/>
            <person name="Brinkmann H."/>
            <person name="Mikhaleva J."/>
            <person name="Olsen L.C."/>
            <person name="Jubin C."/>
            <person name="Canestro C."/>
            <person name="Bouquet J.M."/>
            <person name="Danks G."/>
            <person name="Poulain J."/>
            <person name="Campsteijn C."/>
            <person name="Adamski M."/>
            <person name="Cross I."/>
            <person name="Yadetie F."/>
            <person name="Muffato M."/>
            <person name="Louis A."/>
            <person name="Butcher S."/>
            <person name="Tsagkogeorga G."/>
            <person name="Konrad A."/>
            <person name="Singh S."/>
            <person name="Jensen M.F."/>
            <person name="Cong E.H."/>
            <person name="Eikeseth-Otteraa H."/>
            <person name="Noel B."/>
            <person name="Anthouard V."/>
            <person name="Porcel B.M."/>
            <person name="Kachouri-Lafond R."/>
            <person name="Nishino A."/>
            <person name="Ugolini M."/>
            <person name="Chourrout P."/>
            <person name="Nishida H."/>
            <person name="Aasland R."/>
            <person name="Huzurbazar S."/>
            <person name="Westhof E."/>
            <person name="Delsuc F."/>
            <person name="Lehrach H."/>
            <person name="Reinhardt R."/>
            <person name="Weissenbach J."/>
            <person name="Roy S.W."/>
            <person name="Artiguenave F."/>
            <person name="Postlethwait J.H."/>
            <person name="Manak J.R."/>
            <person name="Thompson E.M."/>
            <person name="Jaillon O."/>
            <person name="Du Pasquier L."/>
            <person name="Boudinot P."/>
            <person name="Liberles D.A."/>
            <person name="Volff J.N."/>
            <person name="Philippe H."/>
            <person name="Lenhard B."/>
            <person name="Roest Crollius H."/>
            <person name="Wincker P."/>
            <person name="Chourrout D."/>
        </authorList>
    </citation>
    <scope>NUCLEOTIDE SEQUENCE [LARGE SCALE GENOMIC DNA]</scope>
</reference>
<evidence type="ECO:0000313" key="2">
    <source>
        <dbReference type="Proteomes" id="UP000001307"/>
    </source>
</evidence>